<comment type="caution">
    <text evidence="1">The sequence shown here is derived from an EMBL/GenBank/DDBJ whole genome shotgun (WGS) entry which is preliminary data.</text>
</comment>
<keyword evidence="3" id="KW-1185">Reference proteome</keyword>
<dbReference type="OrthoDB" id="10617562at2759"/>
<dbReference type="EMBL" id="CAJNOQ010007313">
    <property type="protein sequence ID" value="CAF1164434.1"/>
    <property type="molecule type" value="Genomic_DNA"/>
</dbReference>
<dbReference type="Proteomes" id="UP000663829">
    <property type="component" value="Unassembled WGS sequence"/>
</dbReference>
<evidence type="ECO:0000313" key="2">
    <source>
        <dbReference type="EMBL" id="CAF3928000.1"/>
    </source>
</evidence>
<evidence type="ECO:0000313" key="1">
    <source>
        <dbReference type="EMBL" id="CAF1164434.1"/>
    </source>
</evidence>
<reference evidence="1" key="1">
    <citation type="submission" date="2021-02" db="EMBL/GenBank/DDBJ databases">
        <authorList>
            <person name="Nowell W R."/>
        </authorList>
    </citation>
    <scope>NUCLEOTIDE SEQUENCE</scope>
</reference>
<evidence type="ECO:0000313" key="3">
    <source>
        <dbReference type="Proteomes" id="UP000663829"/>
    </source>
</evidence>
<dbReference type="EMBL" id="CAJOBC010007312">
    <property type="protein sequence ID" value="CAF3928000.1"/>
    <property type="molecule type" value="Genomic_DNA"/>
</dbReference>
<dbReference type="AlphaFoldDB" id="A0A814TQ22"/>
<accession>A0A814TQ22</accession>
<proteinExistence type="predicted"/>
<dbReference type="Proteomes" id="UP000681722">
    <property type="component" value="Unassembled WGS sequence"/>
</dbReference>
<sequence length="280" mass="33360">MQQQQYFHRIDIDIPTMNYRDTGSSSAKYDNVQVVTVHQLKQIFDEFIQSPSFSSRHLIEILDVLDRIDDKELLTDAQLIDHKVYSIHIFIFHLCMAATLFDTDQLLPLVDALLAILDEKTLSLQENSSIIKYSLDLLRTLTNKNEAVLKYVQQRDDVFQSLKELHRDDNKSLLSDTRTPFWHRRDEENDIHEHEPLLRAIQENIRYFMKKSQAASLFNQYERSIRGLTSEPYRFDVLHTFKYVLFRTDYDKENAKRKMIEICRNYYRNKVVGLENIDKF</sequence>
<protein>
    <submittedName>
        <fullName evidence="1">Uncharacterized protein</fullName>
    </submittedName>
</protein>
<name>A0A814TQ22_9BILA</name>
<gene>
    <name evidence="1" type="ORF">GPM918_LOCUS21852</name>
    <name evidence="2" type="ORF">SRO942_LOCUS21848</name>
</gene>
<organism evidence="1 3">
    <name type="scientific">Didymodactylos carnosus</name>
    <dbReference type="NCBI Taxonomy" id="1234261"/>
    <lineage>
        <taxon>Eukaryota</taxon>
        <taxon>Metazoa</taxon>
        <taxon>Spiralia</taxon>
        <taxon>Gnathifera</taxon>
        <taxon>Rotifera</taxon>
        <taxon>Eurotatoria</taxon>
        <taxon>Bdelloidea</taxon>
        <taxon>Philodinida</taxon>
        <taxon>Philodinidae</taxon>
        <taxon>Didymodactylos</taxon>
    </lineage>
</organism>